<sequence length="177" mass="19194">MAKSKIPVRIQSPSRPVASARKNNAKRDTLSATVDTIVKELTGPTLLVALLAIAFLASNYSGNASDNVLVNFIKALSKNEVTKGIGTFLNAHIIQVFGAVCYTIIAVVCAPSTKTGLWVLTGVVIAFIVPESSVWQYVAQCILFSVYIKARRQDVRFMLIAIGIGLYFFGYLVPPKQ</sequence>
<feature type="transmembrane region" description="Helical" evidence="1">
    <location>
        <begin position="81"/>
        <end position="105"/>
    </location>
</feature>
<keyword evidence="1" id="KW-0812">Transmembrane</keyword>
<name>A0A2Z4Z3N1_9VIRU</name>
<dbReference type="EMBL" id="MH213245">
    <property type="protein sequence ID" value="AXA52560.1"/>
    <property type="molecule type" value="Genomic_RNA"/>
</dbReference>
<proteinExistence type="predicted"/>
<evidence type="ECO:0000313" key="2">
    <source>
        <dbReference type="EMBL" id="AXA52560.1"/>
    </source>
</evidence>
<evidence type="ECO:0000256" key="1">
    <source>
        <dbReference type="SAM" id="Phobius"/>
    </source>
</evidence>
<dbReference type="InterPro" id="IPR032441">
    <property type="entry name" value="SP24"/>
</dbReference>
<reference evidence="2" key="1">
    <citation type="journal article" date="2018" name="J. Gen. Virol.">
        <title>Viruses of invasive Argentine ants from the European Main supercolony: characterization, interactions and evolution.</title>
        <authorList>
            <person name="Viljakainen L."/>
            <person name="Holmberg I."/>
            <person name="Abril S."/>
            <person name="Jurvansuu J."/>
        </authorList>
    </citation>
    <scope>NUCLEOTIDE SEQUENCE</scope>
    <source>
        <strain evidence="2">11CAT05C</strain>
    </source>
</reference>
<feature type="transmembrane region" description="Helical" evidence="1">
    <location>
        <begin position="117"/>
        <end position="148"/>
    </location>
</feature>
<organism evidence="2">
    <name type="scientific">Linepithema humile C virus 1</name>
    <dbReference type="NCBI Taxonomy" id="2259784"/>
    <lineage>
        <taxon>Viruses</taxon>
        <taxon>Riboviria</taxon>
    </lineage>
</organism>
<feature type="transmembrane region" description="Helical" evidence="1">
    <location>
        <begin position="155"/>
        <end position="173"/>
    </location>
</feature>
<protein>
    <submittedName>
        <fullName evidence="2">Putative envelope</fullName>
    </submittedName>
</protein>
<accession>A0A2Z4Z3N1</accession>
<keyword evidence="1" id="KW-0472">Membrane</keyword>
<feature type="transmembrane region" description="Helical" evidence="1">
    <location>
        <begin position="41"/>
        <end position="60"/>
    </location>
</feature>
<dbReference type="Pfam" id="PF16504">
    <property type="entry name" value="SP24"/>
    <property type="match status" value="1"/>
</dbReference>
<keyword evidence="1" id="KW-1133">Transmembrane helix</keyword>